<comment type="caution">
    <text evidence="2">The sequence shown here is derived from an EMBL/GenBank/DDBJ whole genome shotgun (WGS) entry which is preliminary data.</text>
</comment>
<reference evidence="2" key="1">
    <citation type="submission" date="2021-03" db="EMBL/GenBank/DDBJ databases">
        <title>The complete genome sequence of Acetobacter sp. TBRC 12339.</title>
        <authorList>
            <person name="Charoenyingcharoen P."/>
            <person name="Yukphan P."/>
        </authorList>
    </citation>
    <scope>NUCLEOTIDE SEQUENCE</scope>
    <source>
        <strain evidence="2">TBRC 12339</strain>
    </source>
</reference>
<accession>A0A939HQN9</accession>
<evidence type="ECO:0000256" key="1">
    <source>
        <dbReference type="SAM" id="Phobius"/>
    </source>
</evidence>
<keyword evidence="1" id="KW-0812">Transmembrane</keyword>
<keyword evidence="1" id="KW-1133">Transmembrane helix</keyword>
<dbReference type="AlphaFoldDB" id="A0A939HQN9"/>
<evidence type="ECO:0000313" key="2">
    <source>
        <dbReference type="EMBL" id="MBO1326227.1"/>
    </source>
</evidence>
<organism evidence="2 3">
    <name type="scientific">Acetobacter garciniae</name>
    <dbReference type="NCBI Taxonomy" id="2817435"/>
    <lineage>
        <taxon>Bacteria</taxon>
        <taxon>Pseudomonadati</taxon>
        <taxon>Pseudomonadota</taxon>
        <taxon>Alphaproteobacteria</taxon>
        <taxon>Acetobacterales</taxon>
        <taxon>Acetobacteraceae</taxon>
        <taxon>Acetobacter</taxon>
    </lineage>
</organism>
<name>A0A939HQN9_9PROT</name>
<proteinExistence type="predicted"/>
<keyword evidence="3" id="KW-1185">Reference proteome</keyword>
<gene>
    <name evidence="2" type="ORF">J2D77_13815</name>
</gene>
<dbReference type="RefSeq" id="WP_207846915.1">
    <property type="nucleotide sequence ID" value="NZ_JAFVMH010000008.1"/>
</dbReference>
<keyword evidence="1" id="KW-0472">Membrane</keyword>
<dbReference type="Proteomes" id="UP000664073">
    <property type="component" value="Unassembled WGS sequence"/>
</dbReference>
<sequence>MAALTGAVSATGPGEARERLLLALHDAGIAVDSPLGILFALLGEQVALSREMVGQAITRIEHAEKMACSDLTRLRDELATGYERIQGMNLYVEGRIKVEQQQLAQRQQETIDRLVASVVSGLKDAVFDKLRQRIPLTEGLFYREMRWRAYALVFVAAATLLVSGAGLALFVTWPETQRGRYCLTHGHRDVHKGQDWCELTPLTDPGTP</sequence>
<feature type="transmembrane region" description="Helical" evidence="1">
    <location>
        <begin position="149"/>
        <end position="173"/>
    </location>
</feature>
<dbReference type="EMBL" id="JAFVMH010000008">
    <property type="protein sequence ID" value="MBO1326227.1"/>
    <property type="molecule type" value="Genomic_DNA"/>
</dbReference>
<evidence type="ECO:0000313" key="3">
    <source>
        <dbReference type="Proteomes" id="UP000664073"/>
    </source>
</evidence>
<protein>
    <submittedName>
        <fullName evidence="2">Uncharacterized protein</fullName>
    </submittedName>
</protein>